<dbReference type="AlphaFoldDB" id="T0H3E3"/>
<organism evidence="1 2">
    <name type="scientific">Sphingobium lactosutens DS20</name>
    <dbReference type="NCBI Taxonomy" id="1331060"/>
    <lineage>
        <taxon>Bacteria</taxon>
        <taxon>Pseudomonadati</taxon>
        <taxon>Pseudomonadota</taxon>
        <taxon>Alphaproteobacteria</taxon>
        <taxon>Sphingomonadales</taxon>
        <taxon>Sphingomonadaceae</taxon>
        <taxon>Sphingobium</taxon>
    </lineage>
</organism>
<protein>
    <submittedName>
        <fullName evidence="1">Uncharacterized protein</fullName>
    </submittedName>
</protein>
<accession>T0H3E3</accession>
<dbReference type="EMBL" id="ATDP01000109">
    <property type="protein sequence ID" value="EQB10871.1"/>
    <property type="molecule type" value="Genomic_DNA"/>
</dbReference>
<reference evidence="1 2" key="1">
    <citation type="journal article" date="2013" name="Genome Announc.">
        <title>Draft Genome Sequence of Sphingobium lactosutens Strain DS20T, Isolated from a Hexachlorocyclohexane Dumpsite.</title>
        <authorList>
            <person name="Kumar R."/>
            <person name="Dwivedi V."/>
            <person name="Negi V."/>
            <person name="Khurana J.P."/>
            <person name="Lal R."/>
        </authorList>
    </citation>
    <scope>NUCLEOTIDE SEQUENCE [LARGE SCALE GENOMIC DNA]</scope>
    <source>
        <strain evidence="1 2">DS20</strain>
    </source>
</reference>
<evidence type="ECO:0000313" key="1">
    <source>
        <dbReference type="EMBL" id="EQB10871.1"/>
    </source>
</evidence>
<sequence length="51" mass="5961">MPILMSLWPFMESDRVEAEARQGFTADGCRARQMEEIERKPRLAAVRVQPR</sequence>
<comment type="caution">
    <text evidence="1">The sequence shown here is derived from an EMBL/GenBank/DDBJ whole genome shotgun (WGS) entry which is preliminary data.</text>
</comment>
<gene>
    <name evidence="1" type="ORF">RLDS_25885</name>
</gene>
<dbReference type="Proteomes" id="UP000015531">
    <property type="component" value="Unassembled WGS sequence"/>
</dbReference>
<proteinExistence type="predicted"/>
<keyword evidence="2" id="KW-1185">Reference proteome</keyword>
<evidence type="ECO:0000313" key="2">
    <source>
        <dbReference type="Proteomes" id="UP000015531"/>
    </source>
</evidence>
<name>T0H3E3_9SPHN</name>